<dbReference type="InterPro" id="IPR010621">
    <property type="entry name" value="DUF1214"/>
</dbReference>
<dbReference type="InterPro" id="IPR037049">
    <property type="entry name" value="DUF1214_C_sf"/>
</dbReference>
<evidence type="ECO:0000313" key="4">
    <source>
        <dbReference type="Proteomes" id="UP000619293"/>
    </source>
</evidence>
<dbReference type="EMBL" id="BONG01000022">
    <property type="protein sequence ID" value="GIF90326.1"/>
    <property type="molecule type" value="Genomic_DNA"/>
</dbReference>
<keyword evidence="4" id="KW-1185">Reference proteome</keyword>
<name>A0A8J3NSA2_9ACTN</name>
<dbReference type="InterPro" id="IPR010679">
    <property type="entry name" value="DUF1254"/>
</dbReference>
<evidence type="ECO:0000259" key="2">
    <source>
        <dbReference type="Pfam" id="PF06863"/>
    </source>
</evidence>
<accession>A0A8J3NSA2</accession>
<proteinExistence type="predicted"/>
<dbReference type="RefSeq" id="WP_191842856.1">
    <property type="nucleotide sequence ID" value="NZ_BAAALB010000028.1"/>
</dbReference>
<dbReference type="SUPFAM" id="SSF160935">
    <property type="entry name" value="VPA0735-like"/>
    <property type="match status" value="1"/>
</dbReference>
<comment type="caution">
    <text evidence="3">The sequence shown here is derived from an EMBL/GenBank/DDBJ whole genome shotgun (WGS) entry which is preliminary data.</text>
</comment>
<reference evidence="3 4" key="1">
    <citation type="submission" date="2021-01" db="EMBL/GenBank/DDBJ databases">
        <title>Whole genome shotgun sequence of Catellatospora chokoriensis NBRC 107358.</title>
        <authorList>
            <person name="Komaki H."/>
            <person name="Tamura T."/>
        </authorList>
    </citation>
    <scope>NUCLEOTIDE SEQUENCE [LARGE SCALE GENOMIC DNA]</scope>
    <source>
        <strain evidence="3 4">NBRC 107358</strain>
    </source>
</reference>
<dbReference type="Gene3D" id="2.60.120.600">
    <property type="entry name" value="Domain of unknown function DUF1214, C-terminal domain"/>
    <property type="match status" value="1"/>
</dbReference>
<dbReference type="Pfam" id="PF06863">
    <property type="entry name" value="DUF1254"/>
    <property type="match status" value="1"/>
</dbReference>
<evidence type="ECO:0000313" key="3">
    <source>
        <dbReference type="EMBL" id="GIF90326.1"/>
    </source>
</evidence>
<dbReference type="AlphaFoldDB" id="A0A8J3NSA2"/>
<dbReference type="Pfam" id="PF06742">
    <property type="entry name" value="DUF1214"/>
    <property type="match status" value="1"/>
</dbReference>
<organism evidence="3 4">
    <name type="scientific">Catellatospora chokoriensis</name>
    <dbReference type="NCBI Taxonomy" id="310353"/>
    <lineage>
        <taxon>Bacteria</taxon>
        <taxon>Bacillati</taxon>
        <taxon>Actinomycetota</taxon>
        <taxon>Actinomycetes</taxon>
        <taxon>Micromonosporales</taxon>
        <taxon>Micromonosporaceae</taxon>
        <taxon>Catellatospora</taxon>
    </lineage>
</organism>
<gene>
    <name evidence="3" type="ORF">Cch02nite_37700</name>
</gene>
<dbReference type="PANTHER" id="PTHR36509">
    <property type="entry name" value="BLL3101 PROTEIN"/>
    <property type="match status" value="1"/>
</dbReference>
<dbReference type="Gene3D" id="2.60.40.1610">
    <property type="entry name" value="Domain of unknown function DUF1254"/>
    <property type="match status" value="1"/>
</dbReference>
<dbReference type="Gene3D" id="1.10.3360.10">
    <property type="entry name" value="VPA0735-like domain"/>
    <property type="match status" value="1"/>
</dbReference>
<feature type="domain" description="DUF1254" evidence="2">
    <location>
        <begin position="72"/>
        <end position="201"/>
    </location>
</feature>
<dbReference type="PANTHER" id="PTHR36509:SF3">
    <property type="entry name" value="SIGNAL PEPTIDE PROTEIN"/>
    <property type="match status" value="1"/>
</dbReference>
<sequence>MPGLDRYRKFAGLPMPGGYPTAEASALLDDELFFQRAVQVYLWALPAMNMYAMKRGLGALSGGGYQVMSVFEQRLKPSTLITTPNSDVIYGLAFADLAATGPLVVEVPPHVQGLVDDFWHRPLTGPVIDGRQYLGDIGIPGPDHGDGGRYLIVPQGMHDQIDTAGYFAYTCPTNGVFIFMRGFFTDIDDLKPGVAAVEGITIRPLAGPAQPMQFRHVSDLPADALFPADGSYFDLLAEFVQGEQLDAVDPYMHGVAAALGIVKGSAYAPSAHQRELLDLAARTGWRMAKNIAGNFDREHNALWWADRHWVAHAKTEQDDFWHTLLDEQWRDRSTGHNDVNAKAHMFVNAYSISTGMMSSIPGMGAKYAAAYKDSGGQFLHGDRTYRIDLPAGPPVNLFWSVTLYDAETAAGVDVDVDVDVDGQTYPSLNSMNDLVCNDDGSVTLWIGPDGGGGPNLLRTVPGRGWFSLIRWYGPTEAFFDRQYTPGDFVRAD</sequence>
<dbReference type="InterPro" id="IPR037050">
    <property type="entry name" value="DUF1254_sf"/>
</dbReference>
<dbReference type="Proteomes" id="UP000619293">
    <property type="component" value="Unassembled WGS sequence"/>
</dbReference>
<evidence type="ECO:0000259" key="1">
    <source>
        <dbReference type="Pfam" id="PF06742"/>
    </source>
</evidence>
<protein>
    <submittedName>
        <fullName evidence="3">CDP-4-dehydro-6-deoxy-D-glucose 3-dehydratase</fullName>
    </submittedName>
</protein>
<feature type="domain" description="DUF1214" evidence="1">
    <location>
        <begin position="365"/>
        <end position="475"/>
    </location>
</feature>